<dbReference type="Pfam" id="PF00075">
    <property type="entry name" value="RNase_H"/>
    <property type="match status" value="1"/>
</dbReference>
<dbReference type="SUPFAM" id="SSF53098">
    <property type="entry name" value="Ribonuclease H-like"/>
    <property type="match status" value="1"/>
</dbReference>
<dbReference type="CDD" id="cd09276">
    <property type="entry name" value="Rnase_HI_RT_non_LTR"/>
    <property type="match status" value="1"/>
</dbReference>
<accession>A0AAW0ADG9</accession>
<dbReference type="InterPro" id="IPR036397">
    <property type="entry name" value="RNaseH_sf"/>
</dbReference>
<keyword evidence="4" id="KW-1185">Reference proteome</keyword>
<dbReference type="Proteomes" id="UP001362999">
    <property type="component" value="Unassembled WGS sequence"/>
</dbReference>
<evidence type="ECO:0000256" key="1">
    <source>
        <dbReference type="SAM" id="MobiDB-lite"/>
    </source>
</evidence>
<name>A0AAW0ADG9_9AGAR</name>
<dbReference type="AlphaFoldDB" id="A0AAW0ADG9"/>
<dbReference type="GO" id="GO:0003676">
    <property type="term" value="F:nucleic acid binding"/>
    <property type="evidence" value="ECO:0007669"/>
    <property type="project" value="InterPro"/>
</dbReference>
<dbReference type="GO" id="GO:0004523">
    <property type="term" value="F:RNA-DNA hybrid ribonuclease activity"/>
    <property type="evidence" value="ECO:0007669"/>
    <property type="project" value="InterPro"/>
</dbReference>
<evidence type="ECO:0000313" key="3">
    <source>
        <dbReference type="EMBL" id="KAK7007234.1"/>
    </source>
</evidence>
<dbReference type="InterPro" id="IPR012337">
    <property type="entry name" value="RNaseH-like_sf"/>
</dbReference>
<protein>
    <recommendedName>
        <fullName evidence="2">RNase H type-1 domain-containing protein</fullName>
    </recommendedName>
</protein>
<gene>
    <name evidence="3" type="ORF">R3P38DRAFT_3212925</name>
</gene>
<organism evidence="3 4">
    <name type="scientific">Favolaschia claudopus</name>
    <dbReference type="NCBI Taxonomy" id="2862362"/>
    <lineage>
        <taxon>Eukaryota</taxon>
        <taxon>Fungi</taxon>
        <taxon>Dikarya</taxon>
        <taxon>Basidiomycota</taxon>
        <taxon>Agaricomycotina</taxon>
        <taxon>Agaricomycetes</taxon>
        <taxon>Agaricomycetidae</taxon>
        <taxon>Agaricales</taxon>
        <taxon>Marasmiineae</taxon>
        <taxon>Mycenaceae</taxon>
        <taxon>Favolaschia</taxon>
    </lineage>
</organism>
<dbReference type="InterPro" id="IPR002156">
    <property type="entry name" value="RNaseH_domain"/>
</dbReference>
<dbReference type="PANTHER" id="PTHR33481:SF1">
    <property type="entry name" value="ENDONUCLEASE_EXONUCLEASE_PHOSPHATASE DOMAIN-CONTAINING PROTEIN-RELATED"/>
    <property type="match status" value="1"/>
</dbReference>
<dbReference type="Gene3D" id="3.30.420.10">
    <property type="entry name" value="Ribonuclease H-like superfamily/Ribonuclease H"/>
    <property type="match status" value="1"/>
</dbReference>
<sequence>MVDSALPCSRRIGLEFDLPKFQLIHFVSPRRHKTHYTPLPLKIGDIVIQPTETAKLLGVMLDFKLSFRSHVELAQSRGTKATLALSRISTPTFGLPHSYMRQLFQTVVVPRMEYGLPALGKVQRQACKLITGALRTTATDTLDFHANVLPVHIRLNRSAYNAATRLASLPSSNPIRHTFRRCRRVPRFHRSPIHQLIHAFPIFRSDFETIDPQRRLVPLPAASVSVHIAATKDIARADLDRVLARGGTCIFTDGSGFEDGAGAAAVVAAGRGEGIRRQKHLGSMSEHTVFESEVCGAILALDIIADIPRLTDVDIFRDCQPAIVALSSPKPQPGQYLLAAFHAVLARILRTRRTLKIRLRWVPAHVGIAGNELVDSLAKEAAQGTTTPLRTRIILFESPLPTSRAAAAAVGAKAFARQGAEEWKTSPRHTRVASLDTANPSNAISRLYKELSRPQCSVLTQLRTGHIGLNAYLFRFHLAPSPMCPRCAVPESVHTFSSPAPPTTPNGSAPVFASAPPASPSVVSSPPNTTRTQSSPSCETLVDSPLTPYNPVYSTYFVTSSPLDSLIHISRLYSRHEPIHIYTLSHRHTQ</sequence>
<dbReference type="EMBL" id="JAWWNJ010000072">
    <property type="protein sequence ID" value="KAK7007234.1"/>
    <property type="molecule type" value="Genomic_DNA"/>
</dbReference>
<dbReference type="PROSITE" id="PS50879">
    <property type="entry name" value="RNASE_H_1"/>
    <property type="match status" value="1"/>
</dbReference>
<evidence type="ECO:0000259" key="2">
    <source>
        <dbReference type="PROSITE" id="PS50879"/>
    </source>
</evidence>
<reference evidence="3 4" key="1">
    <citation type="journal article" date="2024" name="J Genomics">
        <title>Draft genome sequencing and assembly of Favolaschia claudopus CIRM-BRFM 2984 isolated from oak limbs.</title>
        <authorList>
            <person name="Navarro D."/>
            <person name="Drula E."/>
            <person name="Chaduli D."/>
            <person name="Cazenave R."/>
            <person name="Ahrendt S."/>
            <person name="Wang J."/>
            <person name="Lipzen A."/>
            <person name="Daum C."/>
            <person name="Barry K."/>
            <person name="Grigoriev I.V."/>
            <person name="Favel A."/>
            <person name="Rosso M.N."/>
            <person name="Martin F."/>
        </authorList>
    </citation>
    <scope>NUCLEOTIDE SEQUENCE [LARGE SCALE GENOMIC DNA]</scope>
    <source>
        <strain evidence="3 4">CIRM-BRFM 2984</strain>
    </source>
</reference>
<evidence type="ECO:0000313" key="4">
    <source>
        <dbReference type="Proteomes" id="UP001362999"/>
    </source>
</evidence>
<feature type="domain" description="RNase H type-1" evidence="2">
    <location>
        <begin position="244"/>
        <end position="383"/>
    </location>
</feature>
<dbReference type="PANTHER" id="PTHR33481">
    <property type="entry name" value="REVERSE TRANSCRIPTASE"/>
    <property type="match status" value="1"/>
</dbReference>
<feature type="region of interest" description="Disordered" evidence="1">
    <location>
        <begin position="494"/>
        <end position="541"/>
    </location>
</feature>
<comment type="caution">
    <text evidence="3">The sequence shown here is derived from an EMBL/GenBank/DDBJ whole genome shotgun (WGS) entry which is preliminary data.</text>
</comment>
<proteinExistence type="predicted"/>
<feature type="compositionally biased region" description="Polar residues" evidence="1">
    <location>
        <begin position="528"/>
        <end position="538"/>
    </location>
</feature>
<feature type="compositionally biased region" description="Low complexity" evidence="1">
    <location>
        <begin position="508"/>
        <end position="527"/>
    </location>
</feature>